<dbReference type="RefSeq" id="WP_371953221.1">
    <property type="nucleotide sequence ID" value="NZ_JAXCEI010000014.1"/>
</dbReference>
<protein>
    <submittedName>
        <fullName evidence="2">Methyltransferase domain-containing protein</fullName>
    </submittedName>
</protein>
<evidence type="ECO:0000313" key="2">
    <source>
        <dbReference type="EMBL" id="MFA1542798.1"/>
    </source>
</evidence>
<accession>A0ABV4QI06</accession>
<comment type="caution">
    <text evidence="2">The sequence shown here is derived from an EMBL/GenBank/DDBJ whole genome shotgun (WGS) entry which is preliminary data.</text>
</comment>
<dbReference type="GO" id="GO:0008168">
    <property type="term" value="F:methyltransferase activity"/>
    <property type="evidence" value="ECO:0007669"/>
    <property type="project" value="UniProtKB-KW"/>
</dbReference>
<dbReference type="CDD" id="cd02440">
    <property type="entry name" value="AdoMet_MTases"/>
    <property type="match status" value="1"/>
</dbReference>
<keyword evidence="2" id="KW-0808">Transferase</keyword>
<dbReference type="EMBL" id="JAXCEI010000014">
    <property type="protein sequence ID" value="MFA1542798.1"/>
    <property type="molecule type" value="Genomic_DNA"/>
</dbReference>
<evidence type="ECO:0000259" key="1">
    <source>
        <dbReference type="Pfam" id="PF13649"/>
    </source>
</evidence>
<dbReference type="GO" id="GO:0032259">
    <property type="term" value="P:methylation"/>
    <property type="evidence" value="ECO:0007669"/>
    <property type="project" value="UniProtKB-KW"/>
</dbReference>
<keyword evidence="2" id="KW-0489">Methyltransferase</keyword>
<proteinExistence type="predicted"/>
<dbReference type="Gene3D" id="3.40.50.150">
    <property type="entry name" value="Vaccinia Virus protein VP39"/>
    <property type="match status" value="1"/>
</dbReference>
<dbReference type="InterPro" id="IPR029063">
    <property type="entry name" value="SAM-dependent_MTases_sf"/>
</dbReference>
<dbReference type="InterPro" id="IPR041698">
    <property type="entry name" value="Methyltransf_25"/>
</dbReference>
<feature type="domain" description="Methyltransferase" evidence="1">
    <location>
        <begin position="48"/>
        <end position="138"/>
    </location>
</feature>
<gene>
    <name evidence="2" type="ORF">SM611_28035</name>
</gene>
<organism evidence="2 3">
    <name type="scientific">Actinomadura monticuli</name>
    <dbReference type="NCBI Taxonomy" id="3097367"/>
    <lineage>
        <taxon>Bacteria</taxon>
        <taxon>Bacillati</taxon>
        <taxon>Actinomycetota</taxon>
        <taxon>Actinomycetes</taxon>
        <taxon>Streptosporangiales</taxon>
        <taxon>Thermomonosporaceae</taxon>
        <taxon>Actinomadura</taxon>
    </lineage>
</organism>
<dbReference type="Pfam" id="PF13649">
    <property type="entry name" value="Methyltransf_25"/>
    <property type="match status" value="1"/>
</dbReference>
<reference evidence="2 3" key="1">
    <citation type="submission" date="2023-11" db="EMBL/GenBank/DDBJ databases">
        <title>Actinomadura monticuli sp. nov., isolated from volcanic ash.</title>
        <authorList>
            <person name="Lee S.D."/>
            <person name="Yang H."/>
            <person name="Kim I.S."/>
        </authorList>
    </citation>
    <scope>NUCLEOTIDE SEQUENCE [LARGE SCALE GENOMIC DNA]</scope>
    <source>
        <strain evidence="2 3">DLS-62</strain>
    </source>
</reference>
<keyword evidence="3" id="KW-1185">Reference proteome</keyword>
<dbReference type="InterPro" id="IPR050508">
    <property type="entry name" value="Methyltransf_Superfamily"/>
</dbReference>
<name>A0ABV4QI06_9ACTN</name>
<dbReference type="Proteomes" id="UP001569963">
    <property type="component" value="Unassembled WGS sequence"/>
</dbReference>
<sequence length="206" mass="21950">MTETATRDAYDAVAALYADTFRHALDDMPLDRALLTAFADLVRGRGPVADLGCGPGRLTAFLHSAGLDASGIDLSPAMIAQARAEHPHLRFAEGTMTALDLPDGGLAGALAYYSIIHMDPADLPRAFAEFHRVLAPGGHLLVAFLASDGPEPEPYDHKVIGAHSWPIDHIAGLSGRTGLTEVARLLRRPDENERLPGGYLLLRKGG</sequence>
<evidence type="ECO:0000313" key="3">
    <source>
        <dbReference type="Proteomes" id="UP001569963"/>
    </source>
</evidence>
<dbReference type="PANTHER" id="PTHR42912">
    <property type="entry name" value="METHYLTRANSFERASE"/>
    <property type="match status" value="1"/>
</dbReference>
<dbReference type="SUPFAM" id="SSF53335">
    <property type="entry name" value="S-adenosyl-L-methionine-dependent methyltransferases"/>
    <property type="match status" value="1"/>
</dbReference>